<keyword evidence="3" id="KW-1185">Reference proteome</keyword>
<evidence type="ECO:0000313" key="2">
    <source>
        <dbReference type="EMBL" id="KAL2526533.1"/>
    </source>
</evidence>
<organism evidence="2 3">
    <name type="scientific">Abeliophyllum distichum</name>
    <dbReference type="NCBI Taxonomy" id="126358"/>
    <lineage>
        <taxon>Eukaryota</taxon>
        <taxon>Viridiplantae</taxon>
        <taxon>Streptophyta</taxon>
        <taxon>Embryophyta</taxon>
        <taxon>Tracheophyta</taxon>
        <taxon>Spermatophyta</taxon>
        <taxon>Magnoliopsida</taxon>
        <taxon>eudicotyledons</taxon>
        <taxon>Gunneridae</taxon>
        <taxon>Pentapetalae</taxon>
        <taxon>asterids</taxon>
        <taxon>lamiids</taxon>
        <taxon>Lamiales</taxon>
        <taxon>Oleaceae</taxon>
        <taxon>Forsythieae</taxon>
        <taxon>Abeliophyllum</taxon>
    </lineage>
</organism>
<evidence type="ECO:0000313" key="3">
    <source>
        <dbReference type="Proteomes" id="UP001604336"/>
    </source>
</evidence>
<comment type="caution">
    <text evidence="2">The sequence shown here is derived from an EMBL/GenBank/DDBJ whole genome shotgun (WGS) entry which is preliminary data.</text>
</comment>
<accession>A0ABD1UPZ7</accession>
<dbReference type="EMBL" id="JBFOLK010000003">
    <property type="protein sequence ID" value="KAL2526533.1"/>
    <property type="molecule type" value="Genomic_DNA"/>
</dbReference>
<reference evidence="3" key="1">
    <citation type="submission" date="2024-07" db="EMBL/GenBank/DDBJ databases">
        <title>Two chromosome-level genome assemblies of Korean endemic species Abeliophyllum distichum and Forsythia ovata (Oleaceae).</title>
        <authorList>
            <person name="Jang H."/>
        </authorList>
    </citation>
    <scope>NUCLEOTIDE SEQUENCE [LARGE SCALE GENOMIC DNA]</scope>
</reference>
<gene>
    <name evidence="2" type="ORF">Adt_11587</name>
</gene>
<protein>
    <submittedName>
        <fullName evidence="2">Uncharacterized protein</fullName>
    </submittedName>
</protein>
<feature type="compositionally biased region" description="Basic and acidic residues" evidence="1">
    <location>
        <begin position="43"/>
        <end position="52"/>
    </location>
</feature>
<name>A0ABD1UPZ7_9LAMI</name>
<feature type="compositionally biased region" description="Polar residues" evidence="1">
    <location>
        <begin position="27"/>
        <end position="40"/>
    </location>
</feature>
<proteinExistence type="predicted"/>
<evidence type="ECO:0000256" key="1">
    <source>
        <dbReference type="SAM" id="MobiDB-lite"/>
    </source>
</evidence>
<feature type="region of interest" description="Disordered" evidence="1">
    <location>
        <begin position="1"/>
        <end position="61"/>
    </location>
</feature>
<dbReference type="Proteomes" id="UP001604336">
    <property type="component" value="Unassembled WGS sequence"/>
</dbReference>
<sequence length="120" mass="14128">MPCLGPDLEKLDEDQQDGDNRQEESFKVSTHIPSTSSDVEIQQLERDGRDETVVEEYPDEKDSLRDYQLTRDRVRRPHREPQRFGYELELTFSYASFEELVDIEPKSYQEAIRVNNQMSG</sequence>
<dbReference type="AlphaFoldDB" id="A0ABD1UPZ7"/>